<evidence type="ECO:0000256" key="1">
    <source>
        <dbReference type="ARBA" id="ARBA00004123"/>
    </source>
</evidence>
<dbReference type="Proteomes" id="UP000734854">
    <property type="component" value="Unassembled WGS sequence"/>
</dbReference>
<dbReference type="Gene3D" id="3.30.730.10">
    <property type="entry name" value="AP2/ERF domain"/>
    <property type="match status" value="1"/>
</dbReference>
<dbReference type="Pfam" id="PF10674">
    <property type="entry name" value="Ycf54"/>
    <property type="match status" value="1"/>
</dbReference>
<dbReference type="InterPro" id="IPR001471">
    <property type="entry name" value="AP2/ERF_dom"/>
</dbReference>
<dbReference type="PROSITE" id="PS51032">
    <property type="entry name" value="AP2_ERF"/>
    <property type="match status" value="1"/>
</dbReference>
<dbReference type="CDD" id="cd00018">
    <property type="entry name" value="AP2"/>
    <property type="match status" value="1"/>
</dbReference>
<dbReference type="Gene3D" id="3.30.70.1860">
    <property type="entry name" value="Uncharacterised protein family Ycf54"/>
    <property type="match status" value="1"/>
</dbReference>
<comment type="caution">
    <text evidence="9">The sequence shown here is derived from an EMBL/GenBank/DDBJ whole genome shotgun (WGS) entry which is preliminary data.</text>
</comment>
<evidence type="ECO:0000256" key="3">
    <source>
        <dbReference type="ARBA" id="ARBA00023125"/>
    </source>
</evidence>
<organism evidence="9 10">
    <name type="scientific">Zingiber officinale</name>
    <name type="common">Ginger</name>
    <name type="synonym">Amomum zingiber</name>
    <dbReference type="NCBI Taxonomy" id="94328"/>
    <lineage>
        <taxon>Eukaryota</taxon>
        <taxon>Viridiplantae</taxon>
        <taxon>Streptophyta</taxon>
        <taxon>Embryophyta</taxon>
        <taxon>Tracheophyta</taxon>
        <taxon>Spermatophyta</taxon>
        <taxon>Magnoliopsida</taxon>
        <taxon>Liliopsida</taxon>
        <taxon>Zingiberales</taxon>
        <taxon>Zingiberaceae</taxon>
        <taxon>Zingiber</taxon>
    </lineage>
</organism>
<keyword evidence="10" id="KW-1185">Reference proteome</keyword>
<feature type="domain" description="AP2/ERF" evidence="8">
    <location>
        <begin position="369"/>
        <end position="426"/>
    </location>
</feature>
<dbReference type="GO" id="GO:0005634">
    <property type="term" value="C:nucleus"/>
    <property type="evidence" value="ECO:0007669"/>
    <property type="project" value="UniProtKB-SubCell"/>
</dbReference>
<evidence type="ECO:0000313" key="9">
    <source>
        <dbReference type="EMBL" id="KAG6488797.1"/>
    </source>
</evidence>
<evidence type="ECO:0000256" key="5">
    <source>
        <dbReference type="ARBA" id="ARBA00023242"/>
    </source>
</evidence>
<reference evidence="9 10" key="1">
    <citation type="submission" date="2020-08" db="EMBL/GenBank/DDBJ databases">
        <title>Plant Genome Project.</title>
        <authorList>
            <person name="Zhang R.-G."/>
        </authorList>
    </citation>
    <scope>NUCLEOTIDE SEQUENCE [LARGE SCALE GENOMIC DNA]</scope>
    <source>
        <tissue evidence="9">Rhizome</tissue>
    </source>
</reference>
<protein>
    <recommendedName>
        <fullName evidence="8">AP2/ERF domain-containing protein</fullName>
    </recommendedName>
</protein>
<name>A0A8J5FI91_ZINOF</name>
<proteinExistence type="inferred from homology"/>
<evidence type="ECO:0000313" key="10">
    <source>
        <dbReference type="Proteomes" id="UP000734854"/>
    </source>
</evidence>
<accession>A0A8J5FI91</accession>
<keyword evidence="2" id="KW-0805">Transcription regulation</keyword>
<feature type="region of interest" description="Disordered" evidence="7">
    <location>
        <begin position="432"/>
        <end position="455"/>
    </location>
</feature>
<evidence type="ECO:0000256" key="4">
    <source>
        <dbReference type="ARBA" id="ARBA00023163"/>
    </source>
</evidence>
<keyword evidence="4" id="KW-0804">Transcription</keyword>
<dbReference type="FunFam" id="3.30.730.10:FF:000001">
    <property type="entry name" value="Ethylene-responsive transcription factor 2"/>
    <property type="match status" value="1"/>
</dbReference>
<dbReference type="EMBL" id="JACMSC010000014">
    <property type="protein sequence ID" value="KAG6488797.1"/>
    <property type="molecule type" value="Genomic_DNA"/>
</dbReference>
<evidence type="ECO:0000256" key="2">
    <source>
        <dbReference type="ARBA" id="ARBA00023015"/>
    </source>
</evidence>
<keyword evidence="3" id="KW-0238">DNA-binding</keyword>
<dbReference type="GO" id="GO:0003700">
    <property type="term" value="F:DNA-binding transcription factor activity"/>
    <property type="evidence" value="ECO:0007669"/>
    <property type="project" value="InterPro"/>
</dbReference>
<dbReference type="InterPro" id="IPR016177">
    <property type="entry name" value="DNA-bd_dom_sf"/>
</dbReference>
<evidence type="ECO:0000256" key="6">
    <source>
        <dbReference type="ARBA" id="ARBA00043978"/>
    </source>
</evidence>
<dbReference type="PRINTS" id="PR00367">
    <property type="entry name" value="ETHRSPELEMNT"/>
</dbReference>
<dbReference type="Pfam" id="PF00847">
    <property type="entry name" value="AP2"/>
    <property type="match status" value="1"/>
</dbReference>
<evidence type="ECO:0000259" key="8">
    <source>
        <dbReference type="PROSITE" id="PS51032"/>
    </source>
</evidence>
<dbReference type="InterPro" id="IPR019616">
    <property type="entry name" value="Ycf54"/>
</dbReference>
<dbReference type="InterPro" id="IPR036955">
    <property type="entry name" value="AP2/ERF_dom_sf"/>
</dbReference>
<comment type="similarity">
    <text evidence="6">Belongs to the ycf54 family.</text>
</comment>
<dbReference type="SUPFAM" id="SSF54171">
    <property type="entry name" value="DNA-binding domain"/>
    <property type="match status" value="1"/>
</dbReference>
<keyword evidence="5" id="KW-0539">Nucleus</keyword>
<gene>
    <name evidence="9" type="ORF">ZIOFF_050048</name>
</gene>
<dbReference type="AlphaFoldDB" id="A0A8J5FI91"/>
<dbReference type="GO" id="GO:0003677">
    <property type="term" value="F:DNA binding"/>
    <property type="evidence" value="ECO:0007669"/>
    <property type="project" value="UniProtKB-KW"/>
</dbReference>
<evidence type="ECO:0000256" key="7">
    <source>
        <dbReference type="SAM" id="MobiDB-lite"/>
    </source>
</evidence>
<dbReference type="InterPro" id="IPR038409">
    <property type="entry name" value="Ycf54-like_sf"/>
</dbReference>
<dbReference type="PANTHER" id="PTHR35319:SF2">
    <property type="entry name" value="YCF54"/>
    <property type="match status" value="1"/>
</dbReference>
<sequence length="529" mass="59173">MAALATLTFGPCAGYVAKPASKGSSPRRLPLLFPPNASHLEERGGGDCSRRFRQERLRLSSVPVVRAVAVDSDEIGSSDPAQEEKTRRYYFAVANAKFMLDEEEHFKELLFERRRCFGERNRELDFWLVVEPKFLDKFPTITKRLNRPAVALVSTDRRWMTFMKLRLDRVLTDSFEADTLEEALAYNPPFKIDDENGRMATKVYAEKLEDFPVHPISATYSMPPQPVFCGPPDAGQAGAARFDWRAGIPANLTVEVMNLPPVARRRGGPAALDVAVKFSEHTTSIRKTVLAVGGSRRRRRVVRIHCTDADATDSSSDEEDRVLAPPRRRVKRHVQEIGIEAAVRPLPRRSPPPPKLLRETATDGPGQKRFRGVRRRPWGRWAAEIRDPSRGKRLWLGTFDTAEEAAAVYDDAAVKLRGGKAVTNFPCNKVFPASADSSNSSTPRDDSSYDNPFSSPTSVLRYGSDPTPFDFLSFGDVDAFGLSVDPPLHFPELYLPGGEAADEEFAEFDADDFRFFELLPPQMTILPLS</sequence>
<dbReference type="PANTHER" id="PTHR35319">
    <property type="match status" value="1"/>
</dbReference>
<dbReference type="SMART" id="SM00380">
    <property type="entry name" value="AP2"/>
    <property type="match status" value="1"/>
</dbReference>
<feature type="region of interest" description="Disordered" evidence="7">
    <location>
        <begin position="345"/>
        <end position="371"/>
    </location>
</feature>
<comment type="subcellular location">
    <subcellularLocation>
        <location evidence="1">Nucleus</location>
    </subcellularLocation>
</comment>